<sequence>MQHRMAGDGKNAVIAVLPRIVNQREEQSQGNGESTPQQRMGSFLAYVSRSDAPGTEGETVLPLAVVPGV</sequence>
<protein>
    <submittedName>
        <fullName evidence="1">Uncharacterized protein</fullName>
    </submittedName>
</protein>
<dbReference type="Proteomes" id="UP000014900">
    <property type="component" value="Chromosome"/>
</dbReference>
<proteinExistence type="predicted"/>
<dbReference type="KEGG" id="sry:M621_02250"/>
<organism evidence="1 2">
    <name type="scientific">Serratia plymuthica S13</name>
    <dbReference type="NCBI Taxonomy" id="1348660"/>
    <lineage>
        <taxon>Bacteria</taxon>
        <taxon>Pseudomonadati</taxon>
        <taxon>Pseudomonadota</taxon>
        <taxon>Gammaproteobacteria</taxon>
        <taxon>Enterobacterales</taxon>
        <taxon>Yersiniaceae</taxon>
        <taxon>Serratia</taxon>
    </lineage>
</organism>
<name>S4YQ78_SERPL</name>
<accession>S4YQ78</accession>
<evidence type="ECO:0000313" key="2">
    <source>
        <dbReference type="Proteomes" id="UP000014900"/>
    </source>
</evidence>
<evidence type="ECO:0000313" key="1">
    <source>
        <dbReference type="EMBL" id="AGP46731.1"/>
    </source>
</evidence>
<dbReference type="EMBL" id="CP006566">
    <property type="protein sequence ID" value="AGP46731.1"/>
    <property type="molecule type" value="Genomic_DNA"/>
</dbReference>
<reference evidence="1 2" key="1">
    <citation type="journal article" date="2013" name="Genome Announc.">
        <title>Genome Sequence of Serratia plymuthica Strain S13, an Endophyte with Germination- and Plant-Growth-Promoting Activity from the Flower of Styrian Oil Pumpkin.</title>
        <authorList>
            <person name="Muller H."/>
            <person name="Furnkranz M."/>
            <person name="Grube M."/>
            <person name="Berg G."/>
        </authorList>
    </citation>
    <scope>NUCLEOTIDE SEQUENCE [LARGE SCALE GENOMIC DNA]</scope>
    <source>
        <strain evidence="1">S13</strain>
    </source>
</reference>
<dbReference type="AlphaFoldDB" id="S4YQ78"/>
<gene>
    <name evidence="1" type="ORF">M621_02250</name>
</gene>
<dbReference type="HOGENOM" id="CLU_2773574_0_0_6"/>